<evidence type="ECO:0000313" key="5">
    <source>
        <dbReference type="EMBL" id="ONK57034.1"/>
    </source>
</evidence>
<reference evidence="6" key="1">
    <citation type="journal article" date="2017" name="Nat. Commun.">
        <title>The asparagus genome sheds light on the origin and evolution of a young Y chromosome.</title>
        <authorList>
            <person name="Harkess A."/>
            <person name="Zhou J."/>
            <person name="Xu C."/>
            <person name="Bowers J.E."/>
            <person name="Van der Hulst R."/>
            <person name="Ayyampalayam S."/>
            <person name="Mercati F."/>
            <person name="Riccardi P."/>
            <person name="McKain M.R."/>
            <person name="Kakrana A."/>
            <person name="Tang H."/>
            <person name="Ray J."/>
            <person name="Groenendijk J."/>
            <person name="Arikit S."/>
            <person name="Mathioni S.M."/>
            <person name="Nakano M."/>
            <person name="Shan H."/>
            <person name="Telgmann-Rauber A."/>
            <person name="Kanno A."/>
            <person name="Yue Z."/>
            <person name="Chen H."/>
            <person name="Li W."/>
            <person name="Chen Y."/>
            <person name="Xu X."/>
            <person name="Zhang Y."/>
            <person name="Luo S."/>
            <person name="Chen H."/>
            <person name="Gao J."/>
            <person name="Mao Z."/>
            <person name="Pires J.C."/>
            <person name="Luo M."/>
            <person name="Kudrna D."/>
            <person name="Wing R.A."/>
            <person name="Meyers B.C."/>
            <person name="Yi K."/>
            <person name="Kong H."/>
            <person name="Lavrijsen P."/>
            <person name="Sunseri F."/>
            <person name="Falavigna A."/>
            <person name="Ye Y."/>
            <person name="Leebens-Mack J.H."/>
            <person name="Chen G."/>
        </authorList>
    </citation>
    <scope>NUCLEOTIDE SEQUENCE [LARGE SCALE GENOMIC DNA]</scope>
    <source>
        <strain evidence="6">cv. DH0086</strain>
    </source>
</reference>
<organism evidence="5 6">
    <name type="scientific">Asparagus officinalis</name>
    <name type="common">Garden asparagus</name>
    <dbReference type="NCBI Taxonomy" id="4686"/>
    <lineage>
        <taxon>Eukaryota</taxon>
        <taxon>Viridiplantae</taxon>
        <taxon>Streptophyta</taxon>
        <taxon>Embryophyta</taxon>
        <taxon>Tracheophyta</taxon>
        <taxon>Spermatophyta</taxon>
        <taxon>Magnoliopsida</taxon>
        <taxon>Liliopsida</taxon>
        <taxon>Asparagales</taxon>
        <taxon>Asparagaceae</taxon>
        <taxon>Asparagoideae</taxon>
        <taxon>Asparagus</taxon>
    </lineage>
</organism>
<dbReference type="GO" id="GO:0008146">
    <property type="term" value="F:sulfotransferase activity"/>
    <property type="evidence" value="ECO:0007669"/>
    <property type="project" value="InterPro"/>
</dbReference>
<comment type="similarity">
    <text evidence="1 3">Belongs to the sulfotransferase 1 family.</text>
</comment>
<dbReference type="AlphaFoldDB" id="A0A5P1E337"/>
<dbReference type="EMBL" id="CM007390">
    <property type="protein sequence ID" value="ONK57034.1"/>
    <property type="molecule type" value="Genomic_DNA"/>
</dbReference>
<evidence type="ECO:0000256" key="3">
    <source>
        <dbReference type="RuleBase" id="RU361155"/>
    </source>
</evidence>
<feature type="domain" description="Sulfotransferase" evidence="4">
    <location>
        <begin position="69"/>
        <end position="122"/>
    </location>
</feature>
<evidence type="ECO:0000259" key="4">
    <source>
        <dbReference type="Pfam" id="PF00685"/>
    </source>
</evidence>
<evidence type="ECO:0000256" key="1">
    <source>
        <dbReference type="ARBA" id="ARBA00005771"/>
    </source>
</evidence>
<dbReference type="InterPro" id="IPR027417">
    <property type="entry name" value="P-loop_NTPase"/>
</dbReference>
<dbReference type="PANTHER" id="PTHR11783">
    <property type="entry name" value="SULFOTRANSFERASE SULT"/>
    <property type="match status" value="1"/>
</dbReference>
<protein>
    <recommendedName>
        <fullName evidence="3">Sulfotransferase</fullName>
        <ecNumber evidence="3">2.8.2.-</ecNumber>
    </recommendedName>
</protein>
<gene>
    <name evidence="5" type="ORF">A4U43_C10F15890</name>
</gene>
<dbReference type="InterPro" id="IPR000863">
    <property type="entry name" value="Sulfotransferase_dom"/>
</dbReference>
<evidence type="ECO:0000313" key="6">
    <source>
        <dbReference type="Proteomes" id="UP000243459"/>
    </source>
</evidence>
<dbReference type="Pfam" id="PF00685">
    <property type="entry name" value="Sulfotransfer_1"/>
    <property type="match status" value="1"/>
</dbReference>
<name>A0A5P1E337_ASPOF</name>
<proteinExistence type="inferred from homology"/>
<keyword evidence="6" id="KW-1185">Reference proteome</keyword>
<accession>A0A5P1E337</accession>
<dbReference type="Gramene" id="ONK57034">
    <property type="protein sequence ID" value="ONK57034"/>
    <property type="gene ID" value="A4U43_C10F15890"/>
</dbReference>
<keyword evidence="2 3" id="KW-0808">Transferase</keyword>
<dbReference type="Proteomes" id="UP000243459">
    <property type="component" value="Chromosome 10"/>
</dbReference>
<sequence>MSVPFVHFALYTTNRVFNMEQAPEDDQLSDLPTITNCSAFPVVLYKGHYLFKDSLLRVLSARHHFQARPTDILLASLPKSGTTWLKALAFSSLYRTSLPDVSDLRHPLRVSNPHHIVPFIETGSKLGL</sequence>
<evidence type="ECO:0000256" key="2">
    <source>
        <dbReference type="ARBA" id="ARBA00022679"/>
    </source>
</evidence>
<dbReference type="Gene3D" id="3.40.50.300">
    <property type="entry name" value="P-loop containing nucleotide triphosphate hydrolases"/>
    <property type="match status" value="1"/>
</dbReference>
<dbReference type="SUPFAM" id="SSF52540">
    <property type="entry name" value="P-loop containing nucleoside triphosphate hydrolases"/>
    <property type="match status" value="1"/>
</dbReference>
<dbReference type="EC" id="2.8.2.-" evidence="3"/>